<evidence type="ECO:0000313" key="5">
    <source>
        <dbReference type="Proteomes" id="UP000235371"/>
    </source>
</evidence>
<dbReference type="PANTHER" id="PTHR10696:SF49">
    <property type="entry name" value="TAUD_TFDA-LIKE DOMAIN-CONTAINING PROTEIN"/>
    <property type="match status" value="1"/>
</dbReference>
<dbReference type="Gene3D" id="3.60.130.10">
    <property type="entry name" value="Clavaminate synthase-like"/>
    <property type="match status" value="1"/>
</dbReference>
<dbReference type="GeneID" id="36588887"/>
<name>A0A2J6T308_9HELO</name>
<dbReference type="Pfam" id="PF02668">
    <property type="entry name" value="TauD"/>
    <property type="match status" value="1"/>
</dbReference>
<feature type="region of interest" description="Disordered" evidence="2">
    <location>
        <begin position="1"/>
        <end position="22"/>
    </location>
</feature>
<dbReference type="PANTHER" id="PTHR10696">
    <property type="entry name" value="GAMMA-BUTYROBETAINE HYDROXYLASE-RELATED"/>
    <property type="match status" value="1"/>
</dbReference>
<dbReference type="AlphaFoldDB" id="A0A2J6T308"/>
<keyword evidence="5" id="KW-1185">Reference proteome</keyword>
<proteinExistence type="predicted"/>
<dbReference type="InterPro" id="IPR003819">
    <property type="entry name" value="TauD/TfdA-like"/>
</dbReference>
<evidence type="ECO:0000256" key="2">
    <source>
        <dbReference type="SAM" id="MobiDB-lite"/>
    </source>
</evidence>
<evidence type="ECO:0000313" key="4">
    <source>
        <dbReference type="EMBL" id="PMD57402.1"/>
    </source>
</evidence>
<dbReference type="EMBL" id="KZ613847">
    <property type="protein sequence ID" value="PMD57402.1"/>
    <property type="molecule type" value="Genomic_DNA"/>
</dbReference>
<gene>
    <name evidence="4" type="ORF">K444DRAFT_615860</name>
</gene>
<dbReference type="OrthoDB" id="272271at2759"/>
<dbReference type="InterPro" id="IPR042098">
    <property type="entry name" value="TauD-like_sf"/>
</dbReference>
<dbReference type="RefSeq" id="XP_024734306.1">
    <property type="nucleotide sequence ID" value="XM_024880810.1"/>
</dbReference>
<protein>
    <submittedName>
        <fullName evidence="4">Clavaminate synthase-like protein</fullName>
    </submittedName>
</protein>
<keyword evidence="1" id="KW-0560">Oxidoreductase</keyword>
<dbReference type="InParanoid" id="A0A2J6T308"/>
<accession>A0A2J6T308</accession>
<dbReference type="SUPFAM" id="SSF51197">
    <property type="entry name" value="Clavaminate synthase-like"/>
    <property type="match status" value="1"/>
</dbReference>
<feature type="domain" description="TauD/TfdA-like" evidence="3">
    <location>
        <begin position="92"/>
        <end position="344"/>
    </location>
</feature>
<dbReference type="Proteomes" id="UP000235371">
    <property type="component" value="Unassembled WGS sequence"/>
</dbReference>
<sequence length="400" mass="44236">MASTTIHSEPDRAWIPTHSHDTVYSPKGPATATTLPAGFPKSIVSPTAWTGTDFDNDQNQERYILVLNEGDVKELEQACRNFEGLNLPFERVSQESFPLPTLGSKLKALAKGLVNGVGFLLIRGLDPKQFSNEANLVMYLGVSAYIGEKRGCQDELGNMLLHLTDLSAEAGPDNERQAPYSNVAQPFHTDAADILGLQCLGEAEIGGECQLASTATIYNEIVKTRPDIIHLLSASSWVFDRFGQSPPYMVRPILYPTGEDRVILSFSRRPLVGNATSPRTPGIPDLSAAQVEALNAVQFAAEEHALAKKLKTGDMLFWNNMAMLHARKGWTDSPNSRRHLVRLWLRNDDTEKRWPIPEELQAGTAWNEAFDHAGRSQLWPVAPIRERAYIANQQRSSGHA</sequence>
<evidence type="ECO:0000259" key="3">
    <source>
        <dbReference type="Pfam" id="PF02668"/>
    </source>
</evidence>
<evidence type="ECO:0000256" key="1">
    <source>
        <dbReference type="ARBA" id="ARBA00023002"/>
    </source>
</evidence>
<organism evidence="4 5">
    <name type="scientific">Hyaloscypha bicolor E</name>
    <dbReference type="NCBI Taxonomy" id="1095630"/>
    <lineage>
        <taxon>Eukaryota</taxon>
        <taxon>Fungi</taxon>
        <taxon>Dikarya</taxon>
        <taxon>Ascomycota</taxon>
        <taxon>Pezizomycotina</taxon>
        <taxon>Leotiomycetes</taxon>
        <taxon>Helotiales</taxon>
        <taxon>Hyaloscyphaceae</taxon>
        <taxon>Hyaloscypha</taxon>
        <taxon>Hyaloscypha bicolor</taxon>
    </lineage>
</organism>
<dbReference type="InterPro" id="IPR050411">
    <property type="entry name" value="AlphaKG_dependent_hydroxylases"/>
</dbReference>
<dbReference type="GO" id="GO:0016491">
    <property type="term" value="F:oxidoreductase activity"/>
    <property type="evidence" value="ECO:0007669"/>
    <property type="project" value="UniProtKB-KW"/>
</dbReference>
<dbReference type="STRING" id="1095630.A0A2J6T308"/>
<reference evidence="4 5" key="1">
    <citation type="submission" date="2016-04" db="EMBL/GenBank/DDBJ databases">
        <title>A degradative enzymes factory behind the ericoid mycorrhizal symbiosis.</title>
        <authorList>
            <consortium name="DOE Joint Genome Institute"/>
            <person name="Martino E."/>
            <person name="Morin E."/>
            <person name="Grelet G."/>
            <person name="Kuo A."/>
            <person name="Kohler A."/>
            <person name="Daghino S."/>
            <person name="Barry K."/>
            <person name="Choi C."/>
            <person name="Cichocki N."/>
            <person name="Clum A."/>
            <person name="Copeland A."/>
            <person name="Hainaut M."/>
            <person name="Haridas S."/>
            <person name="Labutti K."/>
            <person name="Lindquist E."/>
            <person name="Lipzen A."/>
            <person name="Khouja H.-R."/>
            <person name="Murat C."/>
            <person name="Ohm R."/>
            <person name="Olson A."/>
            <person name="Spatafora J."/>
            <person name="Veneault-Fourrey C."/>
            <person name="Henrissat B."/>
            <person name="Grigoriev I."/>
            <person name="Martin F."/>
            <person name="Perotto S."/>
        </authorList>
    </citation>
    <scope>NUCLEOTIDE SEQUENCE [LARGE SCALE GENOMIC DNA]</scope>
    <source>
        <strain evidence="4 5">E</strain>
    </source>
</reference>